<evidence type="ECO:0000313" key="2">
    <source>
        <dbReference type="EMBL" id="MDN3688916.1"/>
    </source>
</evidence>
<organism evidence="2 3">
    <name type="scientific">Cyclobacterium jeungdonense</name>
    <dbReference type="NCBI Taxonomy" id="708087"/>
    <lineage>
        <taxon>Bacteria</taxon>
        <taxon>Pseudomonadati</taxon>
        <taxon>Bacteroidota</taxon>
        <taxon>Cytophagia</taxon>
        <taxon>Cytophagales</taxon>
        <taxon>Cyclobacteriaceae</taxon>
        <taxon>Cyclobacterium</taxon>
    </lineage>
</organism>
<dbReference type="InterPro" id="IPR012338">
    <property type="entry name" value="Beta-lactam/transpept-like"/>
</dbReference>
<keyword evidence="2" id="KW-0378">Hydrolase</keyword>
<dbReference type="PANTHER" id="PTHR43283">
    <property type="entry name" value="BETA-LACTAMASE-RELATED"/>
    <property type="match status" value="1"/>
</dbReference>
<dbReference type="Proteomes" id="UP001236663">
    <property type="component" value="Unassembled WGS sequence"/>
</dbReference>
<dbReference type="EMBL" id="JAUFQS010000014">
    <property type="protein sequence ID" value="MDN3688916.1"/>
    <property type="molecule type" value="Genomic_DNA"/>
</dbReference>
<gene>
    <name evidence="2" type="ORF">QWZ15_13835</name>
</gene>
<dbReference type="Pfam" id="PF00144">
    <property type="entry name" value="Beta-lactamase"/>
    <property type="match status" value="1"/>
</dbReference>
<dbReference type="EC" id="3.1.1.103" evidence="2"/>
<evidence type="ECO:0000313" key="3">
    <source>
        <dbReference type="Proteomes" id="UP001236663"/>
    </source>
</evidence>
<dbReference type="SUPFAM" id="SSF56601">
    <property type="entry name" value="beta-lactamase/transpeptidase-like"/>
    <property type="match status" value="1"/>
</dbReference>
<name>A0ABT8C8Q4_9BACT</name>
<comment type="caution">
    <text evidence="2">The sequence shown here is derived from an EMBL/GenBank/DDBJ whole genome shotgun (WGS) entry which is preliminary data.</text>
</comment>
<feature type="domain" description="Beta-lactamase-related" evidence="1">
    <location>
        <begin position="20"/>
        <end position="288"/>
    </location>
</feature>
<dbReference type="InterPro" id="IPR001466">
    <property type="entry name" value="Beta-lactam-related"/>
</dbReference>
<accession>A0ABT8C8Q4</accession>
<protein>
    <submittedName>
        <fullName evidence="2">Serine hydrolase domain-containing protein</fullName>
        <ecNumber evidence="2">3.1.1.103</ecNumber>
    </submittedName>
</protein>
<dbReference type="InterPro" id="IPR050789">
    <property type="entry name" value="Diverse_Enzym_Activities"/>
</dbReference>
<evidence type="ECO:0000259" key="1">
    <source>
        <dbReference type="Pfam" id="PF00144"/>
    </source>
</evidence>
<dbReference type="Gene3D" id="3.40.710.10">
    <property type="entry name" value="DD-peptidase/beta-lactamase superfamily"/>
    <property type="match status" value="1"/>
</dbReference>
<proteinExistence type="predicted"/>
<dbReference type="GO" id="GO:0016787">
    <property type="term" value="F:hydrolase activity"/>
    <property type="evidence" value="ECO:0007669"/>
    <property type="project" value="UniProtKB-KW"/>
</dbReference>
<reference evidence="3" key="1">
    <citation type="journal article" date="2019" name="Int. J. Syst. Evol. Microbiol.">
        <title>The Global Catalogue of Microorganisms (GCM) 10K type strain sequencing project: providing services to taxonomists for standard genome sequencing and annotation.</title>
        <authorList>
            <consortium name="The Broad Institute Genomics Platform"/>
            <consortium name="The Broad Institute Genome Sequencing Center for Infectious Disease"/>
            <person name="Wu L."/>
            <person name="Ma J."/>
        </authorList>
    </citation>
    <scope>NUCLEOTIDE SEQUENCE [LARGE SCALE GENOMIC DNA]</scope>
    <source>
        <strain evidence="3">CECT 7706</strain>
    </source>
</reference>
<sequence>MEEEKVKNLEKLLVENGTRAFILLKEGKIAFEFYSGNRLASNLPFQQSSFWYWASAGKTLTATLVGIAQEEGHLSLDQSTSEILGPGWSSLTAEQENRIQIRHHLSMTTGLDEGVSNPDDYTAENLRYMADPGQRWAYHNAPYSILDEVLEGATGSDIATYFQQKIGSKISMAGFWQEIGRNRVFFSDARSMARFGLLVLAEGKWEKEEIIGDQHYLQAMVTPSQALNKSYGYLWWLNGKESFMILGLQTSFPGSFIPEGPSDMVCAMGRDGQFLCVVPSESLVLVRLGEKPNQSTIPFLFLDAILEVLSGQPLVSG</sequence>
<dbReference type="RefSeq" id="WP_240459433.1">
    <property type="nucleotide sequence ID" value="NZ_JAUFQS010000014.1"/>
</dbReference>
<dbReference type="PANTHER" id="PTHR43283:SF7">
    <property type="entry name" value="BETA-LACTAMASE-RELATED DOMAIN-CONTAINING PROTEIN"/>
    <property type="match status" value="1"/>
</dbReference>
<keyword evidence="3" id="KW-1185">Reference proteome</keyword>